<name>A0A2F0PAP8_SERMA</name>
<evidence type="ECO:0000256" key="6">
    <source>
        <dbReference type="SAM" id="Phobius"/>
    </source>
</evidence>
<dbReference type="Proteomes" id="UP000050489">
    <property type="component" value="Unassembled WGS sequence"/>
</dbReference>
<dbReference type="EMBL" id="LJEX02000125">
    <property type="protein sequence ID" value="OCO81185.1"/>
    <property type="molecule type" value="Genomic_DNA"/>
</dbReference>
<evidence type="ECO:0000256" key="5">
    <source>
        <dbReference type="ARBA" id="ARBA00023136"/>
    </source>
</evidence>
<evidence type="ECO:0000256" key="4">
    <source>
        <dbReference type="ARBA" id="ARBA00022989"/>
    </source>
</evidence>
<evidence type="ECO:0000256" key="2">
    <source>
        <dbReference type="ARBA" id="ARBA00022475"/>
    </source>
</evidence>
<dbReference type="PIRSF" id="PIRSF006060">
    <property type="entry name" value="AA_transporter"/>
    <property type="match status" value="1"/>
</dbReference>
<dbReference type="PANTHER" id="PTHR42770">
    <property type="entry name" value="AMINO ACID TRANSPORTER-RELATED"/>
    <property type="match status" value="1"/>
</dbReference>
<evidence type="ECO:0000313" key="7">
    <source>
        <dbReference type="EMBL" id="OCO81185.1"/>
    </source>
</evidence>
<protein>
    <submittedName>
        <fullName evidence="7">Amino acid permease</fullName>
    </submittedName>
</protein>
<dbReference type="GO" id="GO:0022857">
    <property type="term" value="F:transmembrane transporter activity"/>
    <property type="evidence" value="ECO:0007669"/>
    <property type="project" value="InterPro"/>
</dbReference>
<proteinExistence type="predicted"/>
<feature type="transmembrane region" description="Helical" evidence="6">
    <location>
        <begin position="288"/>
        <end position="308"/>
    </location>
</feature>
<feature type="transmembrane region" description="Helical" evidence="6">
    <location>
        <begin position="395"/>
        <end position="420"/>
    </location>
</feature>
<feature type="transmembrane region" description="Helical" evidence="6">
    <location>
        <begin position="236"/>
        <end position="258"/>
    </location>
</feature>
<comment type="caution">
    <text evidence="7">The sequence shown here is derived from an EMBL/GenBank/DDBJ whole genome shotgun (WGS) entry which is preliminary data.</text>
</comment>
<feature type="transmembrane region" description="Helical" evidence="6">
    <location>
        <begin position="361"/>
        <end position="383"/>
    </location>
</feature>
<dbReference type="RefSeq" id="WP_055317564.1">
    <property type="nucleotide sequence ID" value="NZ_CADDTT010000023.1"/>
</dbReference>
<reference evidence="8" key="1">
    <citation type="submission" date="2016-04" db="EMBL/GenBank/DDBJ databases">
        <authorList>
            <person name="Osei Sekyere J."/>
            <person name="Sivertsen A."/>
            <person name="Pedersen A.T."/>
            <person name="Sundsfjord A."/>
        </authorList>
    </citation>
    <scope>NUCLEOTIDE SEQUENCE [LARGE SCALE GENOMIC DNA]</scope>
    <source>
        <strain evidence="8">945174350</strain>
    </source>
</reference>
<feature type="transmembrane region" description="Helical" evidence="6">
    <location>
        <begin position="336"/>
        <end position="355"/>
    </location>
</feature>
<comment type="subcellular location">
    <subcellularLocation>
        <location evidence="1">Cell membrane</location>
        <topology evidence="1">Multi-pass membrane protein</topology>
    </subcellularLocation>
</comment>
<dbReference type="Gene3D" id="1.20.1740.10">
    <property type="entry name" value="Amino acid/polyamine transporter I"/>
    <property type="match status" value="1"/>
</dbReference>
<organism evidence="7 8">
    <name type="scientific">Serratia marcescens</name>
    <dbReference type="NCBI Taxonomy" id="615"/>
    <lineage>
        <taxon>Bacteria</taxon>
        <taxon>Pseudomonadati</taxon>
        <taxon>Pseudomonadota</taxon>
        <taxon>Gammaproteobacteria</taxon>
        <taxon>Enterobacterales</taxon>
        <taxon>Yersiniaceae</taxon>
        <taxon>Serratia</taxon>
    </lineage>
</organism>
<feature type="transmembrane region" description="Helical" evidence="6">
    <location>
        <begin position="20"/>
        <end position="41"/>
    </location>
</feature>
<feature type="transmembrane region" description="Helical" evidence="6">
    <location>
        <begin position="152"/>
        <end position="173"/>
    </location>
</feature>
<feature type="transmembrane region" description="Helical" evidence="6">
    <location>
        <begin position="126"/>
        <end position="145"/>
    </location>
</feature>
<keyword evidence="2" id="KW-1003">Cell membrane</keyword>
<keyword evidence="4 6" id="KW-1133">Transmembrane helix</keyword>
<dbReference type="InterPro" id="IPR002293">
    <property type="entry name" value="AA/rel_permease1"/>
</dbReference>
<dbReference type="PANTHER" id="PTHR42770:SF7">
    <property type="entry name" value="MEMBRANE PROTEIN"/>
    <property type="match status" value="1"/>
</dbReference>
<dbReference type="AlphaFoldDB" id="A0A2F0PAP8"/>
<feature type="transmembrane region" description="Helical" evidence="6">
    <location>
        <begin position="86"/>
        <end position="106"/>
    </location>
</feature>
<keyword evidence="5 6" id="KW-0472">Membrane</keyword>
<evidence type="ECO:0000313" key="8">
    <source>
        <dbReference type="Proteomes" id="UP000050489"/>
    </source>
</evidence>
<feature type="transmembrane region" description="Helical" evidence="6">
    <location>
        <begin position="47"/>
        <end position="66"/>
    </location>
</feature>
<evidence type="ECO:0000256" key="3">
    <source>
        <dbReference type="ARBA" id="ARBA00022692"/>
    </source>
</evidence>
<accession>A0A2F0PAP8</accession>
<dbReference type="GO" id="GO:0005886">
    <property type="term" value="C:plasma membrane"/>
    <property type="evidence" value="ECO:0007669"/>
    <property type="project" value="UniProtKB-SubCell"/>
</dbReference>
<sequence>MKESAPEHTFKGNLSVLDVVMITASGVTPASSIFVIAPLAIASAGSGAFLSFLIAACVAAAIALCYAELGAAHPSAGGEYSIIKRLFGTLCGLQTYLFILSASLFVPAVLATGAVPYLNTALGTQFDASTAGMLTVLVGGICAIFNIKANALLTGAFLVVEVAVLALIAWLGFSHPHQSTEILTAPVMLDAQGSLAPVSLPPIVAMVGVALFSYNGYGAAVYMAEDMREQGRPMAIAIMLTLVIVVLVELVPFTALLIGSPSLTEMAKQADPVGYVVTQLGGPTLARVVSGAIYLSVFNAIIAIVAQFSRMMFASGRDGFWLPTFNRALKIIHPRFGTPWIATLLFGVPSALLAFCSDLESLTSFTVILLLLVYIIMAVAALISRRRRHFHHPYLMPLWPLPVVVALLCCLYVLWTILIASSLKDFIIIAGIIGFGLALNHLRGRQTAPLAAPSIEGEQP</sequence>
<keyword evidence="3 6" id="KW-0812">Transmembrane</keyword>
<feature type="transmembrane region" description="Helical" evidence="6">
    <location>
        <begin position="203"/>
        <end position="224"/>
    </location>
</feature>
<gene>
    <name evidence="7" type="ORF">AN695_0205085</name>
</gene>
<dbReference type="InterPro" id="IPR050367">
    <property type="entry name" value="APC_superfamily"/>
</dbReference>
<dbReference type="Pfam" id="PF13520">
    <property type="entry name" value="AA_permease_2"/>
    <property type="match status" value="1"/>
</dbReference>
<feature type="transmembrane region" description="Helical" evidence="6">
    <location>
        <begin position="426"/>
        <end position="442"/>
    </location>
</feature>
<evidence type="ECO:0000256" key="1">
    <source>
        <dbReference type="ARBA" id="ARBA00004651"/>
    </source>
</evidence>